<name>A0A1M6ZA67_9BACT</name>
<evidence type="ECO:0000313" key="1">
    <source>
        <dbReference type="EMBL" id="SHL27344.1"/>
    </source>
</evidence>
<gene>
    <name evidence="1" type="ORF">SAMN05720469_15517</name>
</gene>
<accession>A0A1M6ZA67</accession>
<sequence length="187" mass="21430">MKSGGFKFAREGRECGTAISHHLGDFTVRFPNICFGLYWRGHGLFQIEFNVKIASLGLGAKSAVWFYFYKNFLKSDGAWTCLVQEYGDSSYYTLKIYTNGFLSNSNIRSYGELVQVHRVEGNLYLIAKTKDAVAIYLVRNDLSSISSTYYGTKKFNVEETHFNILGQKINFAEYEKLPEYLKKTIPQ</sequence>
<dbReference type="EMBL" id="FRAW01000055">
    <property type="protein sequence ID" value="SHL27344.1"/>
    <property type="molecule type" value="Genomic_DNA"/>
</dbReference>
<reference evidence="2" key="1">
    <citation type="submission" date="2016-11" db="EMBL/GenBank/DDBJ databases">
        <authorList>
            <person name="Varghese N."/>
            <person name="Submissions S."/>
        </authorList>
    </citation>
    <scope>NUCLEOTIDE SEQUENCE [LARGE SCALE GENOMIC DNA]</scope>
    <source>
        <strain evidence="2">UWOS</strain>
    </source>
</reference>
<dbReference type="AlphaFoldDB" id="A0A1M6ZA67"/>
<dbReference type="Proteomes" id="UP000184275">
    <property type="component" value="Unassembled WGS sequence"/>
</dbReference>
<protein>
    <submittedName>
        <fullName evidence="1">Uncharacterized protein</fullName>
    </submittedName>
</protein>
<evidence type="ECO:0000313" key="2">
    <source>
        <dbReference type="Proteomes" id="UP000184275"/>
    </source>
</evidence>
<dbReference type="RefSeq" id="WP_143159517.1">
    <property type="nucleotide sequence ID" value="NZ_FRAW01000055.1"/>
</dbReference>
<proteinExistence type="predicted"/>
<organism evidence="1 2">
    <name type="scientific">Fibrobacter intestinalis</name>
    <dbReference type="NCBI Taxonomy" id="28122"/>
    <lineage>
        <taxon>Bacteria</taxon>
        <taxon>Pseudomonadati</taxon>
        <taxon>Fibrobacterota</taxon>
        <taxon>Fibrobacteria</taxon>
        <taxon>Fibrobacterales</taxon>
        <taxon>Fibrobacteraceae</taxon>
        <taxon>Fibrobacter</taxon>
    </lineage>
</organism>
<keyword evidence="2" id="KW-1185">Reference proteome</keyword>